<proteinExistence type="predicted"/>
<evidence type="ECO:0000256" key="1">
    <source>
        <dbReference type="SAM" id="MobiDB-lite"/>
    </source>
</evidence>
<name>A0A2T4U7R5_9BACI</name>
<dbReference type="EMBL" id="PZJJ01000007">
    <property type="protein sequence ID" value="PTL39448.1"/>
    <property type="molecule type" value="Genomic_DNA"/>
</dbReference>
<comment type="caution">
    <text evidence="2">The sequence shown here is derived from an EMBL/GenBank/DDBJ whole genome shotgun (WGS) entry which is preliminary data.</text>
</comment>
<sequence length="71" mass="7421">MPWGSSSAVFQPSGRGKDLPTSLHPTGAPAGRSGGKSIAFMEEKNSSNTFLREKTSFYISAEAAAGDSEAR</sequence>
<evidence type="ECO:0000313" key="3">
    <source>
        <dbReference type="Proteomes" id="UP000240509"/>
    </source>
</evidence>
<feature type="compositionally biased region" description="Polar residues" evidence="1">
    <location>
        <begin position="1"/>
        <end position="10"/>
    </location>
</feature>
<keyword evidence="3" id="KW-1185">Reference proteome</keyword>
<gene>
    <name evidence="2" type="ORF">C6Y45_06360</name>
</gene>
<dbReference type="Proteomes" id="UP000240509">
    <property type="component" value="Unassembled WGS sequence"/>
</dbReference>
<organism evidence="2 3">
    <name type="scientific">Alkalicoccus saliphilus</name>
    <dbReference type="NCBI Taxonomy" id="200989"/>
    <lineage>
        <taxon>Bacteria</taxon>
        <taxon>Bacillati</taxon>
        <taxon>Bacillota</taxon>
        <taxon>Bacilli</taxon>
        <taxon>Bacillales</taxon>
        <taxon>Bacillaceae</taxon>
        <taxon>Alkalicoccus</taxon>
    </lineage>
</organism>
<evidence type="ECO:0000313" key="2">
    <source>
        <dbReference type="EMBL" id="PTL39448.1"/>
    </source>
</evidence>
<feature type="region of interest" description="Disordered" evidence="1">
    <location>
        <begin position="1"/>
        <end position="37"/>
    </location>
</feature>
<dbReference type="AlphaFoldDB" id="A0A2T4U7R5"/>
<protein>
    <submittedName>
        <fullName evidence="2">Uncharacterized protein</fullName>
    </submittedName>
</protein>
<reference evidence="2 3" key="1">
    <citation type="submission" date="2018-03" db="EMBL/GenBank/DDBJ databases">
        <title>Alkalicoccus saliphilus sp. nov., isolated from a mineral pool.</title>
        <authorList>
            <person name="Zhao B."/>
        </authorList>
    </citation>
    <scope>NUCLEOTIDE SEQUENCE [LARGE SCALE GENOMIC DNA]</scope>
    <source>
        <strain evidence="2 3">6AG</strain>
    </source>
</reference>
<accession>A0A2T4U7R5</accession>